<dbReference type="EMBL" id="AABVLA010000016">
    <property type="protein sequence ID" value="EAJ1621976.1"/>
    <property type="molecule type" value="Genomic_DNA"/>
</dbReference>
<protein>
    <submittedName>
        <fullName evidence="2">Uncharacterized protein</fullName>
    </submittedName>
</protein>
<evidence type="ECO:0000256" key="1">
    <source>
        <dbReference type="SAM" id="Phobius"/>
    </source>
</evidence>
<name>A0A7U8B3B4_CAMUP</name>
<dbReference type="Proteomes" id="UP000535305">
    <property type="component" value="Unassembled WGS sequence"/>
</dbReference>
<proteinExistence type="predicted"/>
<reference evidence="2 3" key="1">
    <citation type="submission" date="2018-06" db="EMBL/GenBank/DDBJ databases">
        <authorList>
            <consortium name="PulseNet: The National Subtyping Network for Foodborne Disease Surveillance"/>
            <person name="Tarr C.L."/>
            <person name="Trees E."/>
            <person name="Katz L.S."/>
            <person name="Carleton-Romer H.A."/>
            <person name="Stroika S."/>
            <person name="Kucerova Z."/>
            <person name="Roache K.F."/>
            <person name="Sabol A.L."/>
            <person name="Besser J."/>
            <person name="Gerner-Smidt P."/>
        </authorList>
    </citation>
    <scope>NUCLEOTIDE SEQUENCE [LARGE SCALE GENOMIC DNA]</scope>
    <source>
        <strain evidence="2 3">PNUSAC003104</strain>
    </source>
</reference>
<evidence type="ECO:0000313" key="2">
    <source>
        <dbReference type="EMBL" id="EAJ1621976.1"/>
    </source>
</evidence>
<gene>
    <name evidence="2" type="ORF">CT510_04795</name>
</gene>
<feature type="transmembrane region" description="Helical" evidence="1">
    <location>
        <begin position="131"/>
        <end position="156"/>
    </location>
</feature>
<evidence type="ECO:0000313" key="3">
    <source>
        <dbReference type="Proteomes" id="UP000535305"/>
    </source>
</evidence>
<keyword evidence="1" id="KW-1133">Transmembrane helix</keyword>
<sequence length="161" mass="18796">MSEEKNLDKQNKKEMVELNERLSNLVFTLQKEVKNLKEDTLINAQHLSMFKKMSAKSINNLNKEVETHLQATGDFIGNLESENEKNNADNYSTFIKTLLSEDFAKKQNEMIEELKRKFHQKPQKTKSTNSFLTKVSFTLSLVSFSLLMFICIKFQIFSQLF</sequence>
<keyword evidence="1" id="KW-0472">Membrane</keyword>
<organism evidence="2 3">
    <name type="scientific">Campylobacter upsaliensis</name>
    <dbReference type="NCBI Taxonomy" id="28080"/>
    <lineage>
        <taxon>Bacteria</taxon>
        <taxon>Pseudomonadati</taxon>
        <taxon>Campylobacterota</taxon>
        <taxon>Epsilonproteobacteria</taxon>
        <taxon>Campylobacterales</taxon>
        <taxon>Campylobacteraceae</taxon>
        <taxon>Campylobacter</taxon>
    </lineage>
</organism>
<keyword evidence="3" id="KW-1185">Reference proteome</keyword>
<dbReference type="AlphaFoldDB" id="A0A7U8B3B4"/>
<accession>A0A7U8B3B4</accession>
<keyword evidence="1" id="KW-0812">Transmembrane</keyword>
<comment type="caution">
    <text evidence="2">The sequence shown here is derived from an EMBL/GenBank/DDBJ whole genome shotgun (WGS) entry which is preliminary data.</text>
</comment>